<dbReference type="eggNOG" id="ENOG502SVNM">
    <property type="taxonomic scope" value="Eukaryota"/>
</dbReference>
<dbReference type="OrthoDB" id="2530272at2759"/>
<dbReference type="SUPFAM" id="SSF81383">
    <property type="entry name" value="F-box domain"/>
    <property type="match status" value="1"/>
</dbReference>
<dbReference type="HOGENOM" id="CLU_446290_0_0_1"/>
<name>M7XQP0_RHOT1</name>
<reference evidence="2 3" key="1">
    <citation type="journal article" date="2012" name="Nat. Commun.">
        <title>A multi-omic map of the lipid-producing yeast Rhodosporidium toruloides.</title>
        <authorList>
            <person name="Zhu Z."/>
            <person name="Zhang S."/>
            <person name="Liu H."/>
            <person name="Shen H."/>
            <person name="Lin X."/>
            <person name="Yang F."/>
            <person name="Zhou Y.J."/>
            <person name="Jin G."/>
            <person name="Ye M."/>
            <person name="Zou H."/>
            <person name="Zou H."/>
            <person name="Zhao Z.K."/>
        </authorList>
    </citation>
    <scope>NUCLEOTIDE SEQUENCE [LARGE SCALE GENOMIC DNA]</scope>
    <source>
        <strain evidence="2 3">NP11</strain>
    </source>
</reference>
<feature type="region of interest" description="Disordered" evidence="1">
    <location>
        <begin position="1"/>
        <end position="61"/>
    </location>
</feature>
<feature type="region of interest" description="Disordered" evidence="1">
    <location>
        <begin position="580"/>
        <end position="607"/>
    </location>
</feature>
<accession>M7XQP0</accession>
<protein>
    <recommendedName>
        <fullName evidence="4">F-box domain-containing protein</fullName>
    </recommendedName>
</protein>
<evidence type="ECO:0000313" key="3">
    <source>
        <dbReference type="Proteomes" id="UP000016926"/>
    </source>
</evidence>
<evidence type="ECO:0000256" key="1">
    <source>
        <dbReference type="SAM" id="MobiDB-lite"/>
    </source>
</evidence>
<gene>
    <name evidence="2" type="ORF">RHTO_00812</name>
</gene>
<dbReference type="GeneID" id="27364825"/>
<feature type="compositionally biased region" description="Low complexity" evidence="1">
    <location>
        <begin position="10"/>
        <end position="26"/>
    </location>
</feature>
<dbReference type="Proteomes" id="UP000016926">
    <property type="component" value="Unassembled WGS sequence"/>
</dbReference>
<evidence type="ECO:0008006" key="4">
    <source>
        <dbReference type="Google" id="ProtNLM"/>
    </source>
</evidence>
<evidence type="ECO:0000313" key="2">
    <source>
        <dbReference type="EMBL" id="EMS22533.1"/>
    </source>
</evidence>
<feature type="compositionally biased region" description="Basic and acidic residues" evidence="1">
    <location>
        <begin position="226"/>
        <end position="235"/>
    </location>
</feature>
<sequence length="607" mass="66632">MPPSTRSSSAPKAPQKADPAPAKPAGGAKGRKGGAKEDEGKDATKPKKRKTGGKQGKGKAEEVLEMGRDVFSTLPMDLVLQICSDVDPGTLLAIGQTSKSICSTLFRKAAEPVWLAASRNVGMPDLQAEMDEPTYAYLVQGKACQVCGTTRLKTEAEHELRVCACSKCMTANLRNASRIRNEMEDLHPLALECCLSTPYSAAGNTRADEEHYFWVPEVAAVSDHLDAIDSPPKPENDDEQEPEYSPNDDAQLFREECRQRKVKVSADAATIFKYESRSLDENLAEEKRKIEARMAQIRDRLIAAGFVAQDVLAIPRGYDYGGVRLSDDEWAKIQPTVTALATHNRHLSSQEGLRPVADRQAALVHDSNSVNPATWPSHVTILSDVRRLLRLDKVWMFDQLARVLHEANIPLPPRVVKVITSERSVFVDEKDESKGLAPLHEQLPDAVIDQLFSRPVALFVCSNSTCLNKSYPDILAHVASSHPWSEPDNVSCVSAGAEYLKLIDTMLDEANLDRLNTTSQDLKRLGGRFAVTLRDGSVKRNVSWTGVAEGREPDWGITWFGRPAHMGPSDLYLVDRAIHISLQPPPPPPRQLGNQTLSEGTSGGRAS</sequence>
<dbReference type="AlphaFoldDB" id="M7XQP0"/>
<dbReference type="EMBL" id="KB722651">
    <property type="protein sequence ID" value="EMS22533.1"/>
    <property type="molecule type" value="Genomic_DNA"/>
</dbReference>
<feature type="region of interest" description="Disordered" evidence="1">
    <location>
        <begin position="226"/>
        <end position="250"/>
    </location>
</feature>
<organism evidence="2 3">
    <name type="scientific">Rhodotorula toruloides (strain NP11)</name>
    <name type="common">Yeast</name>
    <name type="synonym">Rhodosporidium toruloides</name>
    <dbReference type="NCBI Taxonomy" id="1130832"/>
    <lineage>
        <taxon>Eukaryota</taxon>
        <taxon>Fungi</taxon>
        <taxon>Dikarya</taxon>
        <taxon>Basidiomycota</taxon>
        <taxon>Pucciniomycotina</taxon>
        <taxon>Microbotryomycetes</taxon>
        <taxon>Sporidiobolales</taxon>
        <taxon>Sporidiobolaceae</taxon>
        <taxon>Rhodotorula</taxon>
    </lineage>
</organism>
<feature type="compositionally biased region" description="Basic and acidic residues" evidence="1">
    <location>
        <begin position="34"/>
        <end position="45"/>
    </location>
</feature>
<dbReference type="RefSeq" id="XP_016273652.1">
    <property type="nucleotide sequence ID" value="XM_016414496.1"/>
</dbReference>
<dbReference type="InterPro" id="IPR036047">
    <property type="entry name" value="F-box-like_dom_sf"/>
</dbReference>
<keyword evidence="3" id="KW-1185">Reference proteome</keyword>
<proteinExistence type="predicted"/>